<evidence type="ECO:0000313" key="2">
    <source>
        <dbReference type="EMBL" id="MQL69844.1"/>
    </source>
</evidence>
<evidence type="ECO:0000313" key="3">
    <source>
        <dbReference type="Proteomes" id="UP000652761"/>
    </source>
</evidence>
<gene>
    <name evidence="2" type="ORF">Taro_002132</name>
</gene>
<keyword evidence="3" id="KW-1185">Reference proteome</keyword>
<reference evidence="2" key="1">
    <citation type="submission" date="2017-07" db="EMBL/GenBank/DDBJ databases">
        <title>Taro Niue Genome Assembly and Annotation.</title>
        <authorList>
            <person name="Atibalentja N."/>
            <person name="Keating K."/>
            <person name="Fields C.J."/>
        </authorList>
    </citation>
    <scope>NUCLEOTIDE SEQUENCE</scope>
    <source>
        <strain evidence="2">Niue_2</strain>
        <tissue evidence="2">Leaf</tissue>
    </source>
</reference>
<sequence length="320" mass="34461">MIWVKGLRLSRAQVGVSPLPSAFFRAAKKSTPEVLCMEYLAANFPGLVPLWAMWPVEVATIVVMDVAAVVVGYSGVGGAGDICSCHIIIRSSVQNRARRRRVSRPPSPFFLPAGSASKAERRRLRCGPATAAAAKQRTARESSKRASVAGARRRRLEQERRGRAVATAGEAAVRLGDDGACGRGWGQRRSTQAGVAVASSPPLLHLPSPVVGNTRQRRRLGEAQTTVTVAAGMQMGLPVIIVDPWRCASNLVDILQHAKSNQKSIIRILRESPCPFGVAQIRHPILKPSWSHLPAVSEDLNNEAKLPRIIAVSVTGIQFS</sequence>
<accession>A0A843TJX5</accession>
<dbReference type="Proteomes" id="UP000652761">
    <property type="component" value="Unassembled WGS sequence"/>
</dbReference>
<comment type="caution">
    <text evidence="2">The sequence shown here is derived from an EMBL/GenBank/DDBJ whole genome shotgun (WGS) entry which is preliminary data.</text>
</comment>
<protein>
    <submittedName>
        <fullName evidence="2">Uncharacterized protein</fullName>
    </submittedName>
</protein>
<feature type="region of interest" description="Disordered" evidence="1">
    <location>
        <begin position="131"/>
        <end position="163"/>
    </location>
</feature>
<evidence type="ECO:0000256" key="1">
    <source>
        <dbReference type="SAM" id="MobiDB-lite"/>
    </source>
</evidence>
<proteinExistence type="predicted"/>
<dbReference type="EMBL" id="NMUH01000048">
    <property type="protein sequence ID" value="MQL69844.1"/>
    <property type="molecule type" value="Genomic_DNA"/>
</dbReference>
<name>A0A843TJX5_COLES</name>
<dbReference type="AlphaFoldDB" id="A0A843TJX5"/>
<organism evidence="2 3">
    <name type="scientific">Colocasia esculenta</name>
    <name type="common">Wild taro</name>
    <name type="synonym">Arum esculentum</name>
    <dbReference type="NCBI Taxonomy" id="4460"/>
    <lineage>
        <taxon>Eukaryota</taxon>
        <taxon>Viridiplantae</taxon>
        <taxon>Streptophyta</taxon>
        <taxon>Embryophyta</taxon>
        <taxon>Tracheophyta</taxon>
        <taxon>Spermatophyta</taxon>
        <taxon>Magnoliopsida</taxon>
        <taxon>Liliopsida</taxon>
        <taxon>Araceae</taxon>
        <taxon>Aroideae</taxon>
        <taxon>Colocasieae</taxon>
        <taxon>Colocasia</taxon>
    </lineage>
</organism>